<keyword evidence="2" id="KW-1185">Reference proteome</keyword>
<organism evidence="1 2">
    <name type="scientific">Burkholderia mayonis</name>
    <dbReference type="NCBI Taxonomy" id="1385591"/>
    <lineage>
        <taxon>Bacteria</taxon>
        <taxon>Pseudomonadati</taxon>
        <taxon>Pseudomonadota</taxon>
        <taxon>Betaproteobacteria</taxon>
        <taxon>Burkholderiales</taxon>
        <taxon>Burkholderiaceae</taxon>
        <taxon>Burkholderia</taxon>
        <taxon>pseudomallei group</taxon>
    </lineage>
</organism>
<evidence type="ECO:0000313" key="2">
    <source>
        <dbReference type="Proteomes" id="UP000062519"/>
    </source>
</evidence>
<dbReference type="RefSeq" id="WP_059470953.1">
    <property type="nucleotide sequence ID" value="NZ_CP013387.1"/>
</dbReference>
<gene>
    <name evidence="1" type="ORF">WS70_17510</name>
</gene>
<dbReference type="SUPFAM" id="SSF48452">
    <property type="entry name" value="TPR-like"/>
    <property type="match status" value="1"/>
</dbReference>
<dbReference type="InterPro" id="IPR013394">
    <property type="entry name" value="T3SS_HrpB1/HrpK"/>
</dbReference>
<dbReference type="Proteomes" id="UP000062519">
    <property type="component" value="Chromosome 2"/>
</dbReference>
<dbReference type="AlphaFoldDB" id="A0A1B4FJ58"/>
<sequence length="143" mass="15737">MDDAKVIEQINQVGYFLRRKKRFDSALRVFQALRRLQPEYGYPHLGEALVHAEAGDFAAAKLHLQIVLSRQPENSFALACLGLAMLQSGDGNWRVPMLQAANTTDSLGGKQMAREILAAIDTRGQPRAAAPVCSTAGRLKRSF</sequence>
<name>A0A1B4FJ58_9BURK</name>
<evidence type="ECO:0000313" key="1">
    <source>
        <dbReference type="EMBL" id="AOJ03735.1"/>
    </source>
</evidence>
<dbReference type="InterPro" id="IPR011990">
    <property type="entry name" value="TPR-like_helical_dom_sf"/>
</dbReference>
<protein>
    <submittedName>
        <fullName evidence="1">Uncharacterized protein</fullName>
    </submittedName>
</protein>
<dbReference type="KEGG" id="buu:WS70_17510"/>
<dbReference type="EMBL" id="CP013387">
    <property type="protein sequence ID" value="AOJ03735.1"/>
    <property type="molecule type" value="Genomic_DNA"/>
</dbReference>
<reference evidence="1 2" key="1">
    <citation type="submission" date="2015-12" db="EMBL/GenBank/DDBJ databases">
        <title>Diversity of Burkholderia near neighbor genomes.</title>
        <authorList>
            <person name="Sahl J."/>
            <person name="Wagner D."/>
            <person name="Keim P."/>
        </authorList>
    </citation>
    <scope>NUCLEOTIDE SEQUENCE [LARGE SCALE GENOMIC DNA]</scope>
    <source>
        <strain evidence="1 2">BDU6</strain>
    </source>
</reference>
<proteinExistence type="predicted"/>
<accession>A0A1B4FJ58</accession>
<dbReference type="Pfam" id="PF09613">
    <property type="entry name" value="HrpB1_HrpK"/>
    <property type="match status" value="1"/>
</dbReference>
<dbReference type="Gene3D" id="1.25.40.10">
    <property type="entry name" value="Tetratricopeptide repeat domain"/>
    <property type="match status" value="1"/>
</dbReference>